<dbReference type="AlphaFoldDB" id="A0A0G2F726"/>
<name>A0A0G2F726_9PEZI</name>
<comment type="caution">
    <text evidence="3">The sequence shown here is derived from an EMBL/GenBank/DDBJ whole genome shotgun (WGS) entry which is preliminary data.</text>
</comment>
<sequence>MHSFITLSVLALAATAVAKRGCAPDPNNAGSGWYQVVTGDTLNDIAADFGTDADTLAAASDIANKDLIFPGDIVTVPCE</sequence>
<dbReference type="CDD" id="cd00118">
    <property type="entry name" value="LysM"/>
    <property type="match status" value="1"/>
</dbReference>
<feature type="chain" id="PRO_5002543863" evidence="1">
    <location>
        <begin position="19"/>
        <end position="79"/>
    </location>
</feature>
<dbReference type="Pfam" id="PF01476">
    <property type="entry name" value="LysM"/>
    <property type="match status" value="1"/>
</dbReference>
<proteinExistence type="predicted"/>
<evidence type="ECO:0000256" key="1">
    <source>
        <dbReference type="SAM" id="SignalP"/>
    </source>
</evidence>
<keyword evidence="1" id="KW-0732">Signal</keyword>
<gene>
    <name evidence="3" type="ORF">UCDDA912_g10062</name>
</gene>
<dbReference type="SMART" id="SM00257">
    <property type="entry name" value="LysM"/>
    <property type="match status" value="1"/>
</dbReference>
<reference evidence="3 4" key="1">
    <citation type="submission" date="2015-05" db="EMBL/GenBank/DDBJ databases">
        <title>Distinctive expansion of gene families associated with plant cell wall degradation and secondary metabolism in the genomes of grapevine trunk pathogens.</title>
        <authorList>
            <person name="Lawrence D.P."/>
            <person name="Travadon R."/>
            <person name="Rolshausen P.E."/>
            <person name="Baumgartner K."/>
        </authorList>
    </citation>
    <scope>NUCLEOTIDE SEQUENCE [LARGE SCALE GENOMIC DNA]</scope>
    <source>
        <strain evidence="3">DA912</strain>
    </source>
</reference>
<dbReference type="InterPro" id="IPR036779">
    <property type="entry name" value="LysM_dom_sf"/>
</dbReference>
<reference evidence="3 4" key="2">
    <citation type="submission" date="2015-05" db="EMBL/GenBank/DDBJ databases">
        <authorList>
            <person name="Morales-Cruz A."/>
            <person name="Amrine K.C."/>
            <person name="Cantu D."/>
        </authorList>
    </citation>
    <scope>NUCLEOTIDE SEQUENCE [LARGE SCALE GENOMIC DNA]</scope>
    <source>
        <strain evidence="3">DA912</strain>
    </source>
</reference>
<protein>
    <submittedName>
        <fullName evidence="3">Putative carbohydrate-binding module family 50 protein</fullName>
    </submittedName>
</protein>
<organism evidence="3 4">
    <name type="scientific">Diaporthe ampelina</name>
    <dbReference type="NCBI Taxonomy" id="1214573"/>
    <lineage>
        <taxon>Eukaryota</taxon>
        <taxon>Fungi</taxon>
        <taxon>Dikarya</taxon>
        <taxon>Ascomycota</taxon>
        <taxon>Pezizomycotina</taxon>
        <taxon>Sordariomycetes</taxon>
        <taxon>Sordariomycetidae</taxon>
        <taxon>Diaporthales</taxon>
        <taxon>Diaporthaceae</taxon>
        <taxon>Diaporthe</taxon>
    </lineage>
</organism>
<feature type="signal peptide" evidence="1">
    <location>
        <begin position="1"/>
        <end position="18"/>
    </location>
</feature>
<accession>A0A0G2F726</accession>
<evidence type="ECO:0000313" key="4">
    <source>
        <dbReference type="Proteomes" id="UP000034680"/>
    </source>
</evidence>
<dbReference type="OrthoDB" id="2107166at2759"/>
<dbReference type="PROSITE" id="PS51782">
    <property type="entry name" value="LYSM"/>
    <property type="match status" value="1"/>
</dbReference>
<evidence type="ECO:0000313" key="3">
    <source>
        <dbReference type="EMBL" id="KKY30016.1"/>
    </source>
</evidence>
<keyword evidence="4" id="KW-1185">Reference proteome</keyword>
<dbReference type="InterPro" id="IPR018392">
    <property type="entry name" value="LysM"/>
</dbReference>
<feature type="domain" description="LysM" evidence="2">
    <location>
        <begin position="32"/>
        <end position="76"/>
    </location>
</feature>
<dbReference type="Proteomes" id="UP000034680">
    <property type="component" value="Unassembled WGS sequence"/>
</dbReference>
<dbReference type="EMBL" id="LCUC01000564">
    <property type="protein sequence ID" value="KKY30016.1"/>
    <property type="molecule type" value="Genomic_DNA"/>
</dbReference>
<evidence type="ECO:0000259" key="2">
    <source>
        <dbReference type="PROSITE" id="PS51782"/>
    </source>
</evidence>
<dbReference type="SUPFAM" id="SSF54106">
    <property type="entry name" value="LysM domain"/>
    <property type="match status" value="1"/>
</dbReference>
<dbReference type="Gene3D" id="3.10.350.10">
    <property type="entry name" value="LysM domain"/>
    <property type="match status" value="1"/>
</dbReference>